<dbReference type="InterPro" id="IPR011527">
    <property type="entry name" value="ABC1_TM_dom"/>
</dbReference>
<gene>
    <name evidence="12" type="ORF">OSTQU699_LOCUS1926</name>
</gene>
<dbReference type="GO" id="GO:0016020">
    <property type="term" value="C:membrane"/>
    <property type="evidence" value="ECO:0007669"/>
    <property type="project" value="UniProtKB-SubCell"/>
</dbReference>
<protein>
    <recommendedName>
        <fullName evidence="14">ATP-binding cassette sub-family B member 9</fullName>
    </recommendedName>
</protein>
<dbReference type="GO" id="GO:0005524">
    <property type="term" value="F:ATP binding"/>
    <property type="evidence" value="ECO:0007669"/>
    <property type="project" value="UniProtKB-KW"/>
</dbReference>
<dbReference type="OrthoDB" id="6500128at2759"/>
<dbReference type="InterPro" id="IPR017871">
    <property type="entry name" value="ABC_transporter-like_CS"/>
</dbReference>
<evidence type="ECO:0000313" key="12">
    <source>
        <dbReference type="EMBL" id="CAD7696565.1"/>
    </source>
</evidence>
<dbReference type="Pfam" id="PF00664">
    <property type="entry name" value="ABC_membrane"/>
    <property type="match status" value="1"/>
</dbReference>
<dbReference type="CDD" id="cd03249">
    <property type="entry name" value="ABC_MTABC3_MDL1_MDL2"/>
    <property type="match status" value="1"/>
</dbReference>
<feature type="transmembrane region" description="Helical" evidence="8">
    <location>
        <begin position="340"/>
        <end position="360"/>
    </location>
</feature>
<keyword evidence="7 8" id="KW-0472">Membrane</keyword>
<feature type="chain" id="PRO_5035930274" description="ATP-binding cassette sub-family B member 9" evidence="9">
    <location>
        <begin position="20"/>
        <end position="773"/>
    </location>
</feature>
<keyword evidence="4" id="KW-0547">Nucleotide-binding</keyword>
<comment type="similarity">
    <text evidence="2">Belongs to the ABC transporter superfamily. ABCB family. Multidrug resistance exporter (TC 3.A.1.201) subfamily.</text>
</comment>
<feature type="transmembrane region" description="Helical" evidence="8">
    <location>
        <begin position="119"/>
        <end position="139"/>
    </location>
</feature>
<evidence type="ECO:0000256" key="2">
    <source>
        <dbReference type="ARBA" id="ARBA00007577"/>
    </source>
</evidence>
<dbReference type="PANTHER" id="PTHR43394:SF19">
    <property type="entry name" value="ABC TRANSPORTER B FAMILY"/>
    <property type="match status" value="1"/>
</dbReference>
<dbReference type="InterPro" id="IPR027417">
    <property type="entry name" value="P-loop_NTPase"/>
</dbReference>
<evidence type="ECO:0000256" key="8">
    <source>
        <dbReference type="SAM" id="Phobius"/>
    </source>
</evidence>
<dbReference type="Pfam" id="PF00005">
    <property type="entry name" value="ABC_tran"/>
    <property type="match status" value="1"/>
</dbReference>
<dbReference type="InterPro" id="IPR003439">
    <property type="entry name" value="ABC_transporter-like_ATP-bd"/>
</dbReference>
<feature type="transmembrane region" description="Helical" evidence="8">
    <location>
        <begin position="54"/>
        <end position="72"/>
    </location>
</feature>
<feature type="transmembrane region" description="Helical" evidence="8">
    <location>
        <begin position="198"/>
        <end position="221"/>
    </location>
</feature>
<feature type="signal peptide" evidence="9">
    <location>
        <begin position="1"/>
        <end position="19"/>
    </location>
</feature>
<accession>A0A8S1IRP0</accession>
<dbReference type="SUPFAM" id="SSF90123">
    <property type="entry name" value="ABC transporter transmembrane region"/>
    <property type="match status" value="1"/>
</dbReference>
<dbReference type="PROSITE" id="PS00211">
    <property type="entry name" value="ABC_TRANSPORTER_1"/>
    <property type="match status" value="1"/>
</dbReference>
<feature type="transmembrane region" description="Helical" evidence="8">
    <location>
        <begin position="84"/>
        <end position="107"/>
    </location>
</feature>
<evidence type="ECO:0000256" key="4">
    <source>
        <dbReference type="ARBA" id="ARBA00022741"/>
    </source>
</evidence>
<dbReference type="AlphaFoldDB" id="A0A8S1IRP0"/>
<dbReference type="Proteomes" id="UP000708148">
    <property type="component" value="Unassembled WGS sequence"/>
</dbReference>
<evidence type="ECO:0000256" key="5">
    <source>
        <dbReference type="ARBA" id="ARBA00022840"/>
    </source>
</evidence>
<dbReference type="SUPFAM" id="SSF52540">
    <property type="entry name" value="P-loop containing nucleoside triphosphate hydrolases"/>
    <property type="match status" value="1"/>
</dbReference>
<sequence length="773" mass="83524">MASRWGALLAVLILDVAVAAGCALWPLWPAKRSSGSRLEDLGWSGEACNGNADIGILAIIRCLLFVGIWVCSSRWYGAKHNDRVRVALWTIGYTFMSLLSVKMIVVASCGAESRWPEMGSGRAGLVMIFIPLVLGLLFVHMECTRLEGILKPLVEKSADLEAGVTAPLLGDHKKTEEEDVKSQNLFQELVRLARPDAAIMWVALVCGMAAAVLSGLIPMYAGQAIDYAAIDSNRSMFTKAMVLLVLAAVGNSVLVTGRGGLFSLLGYKLSVRIRHQLLASLLRQEIAFYDVTGSGSLSSRLQGDTTSVSQAISLNVNVLARALMQMLVVLFLMAKTSWRLTVITLVVVPVGAVVTQAFGARYEELQKSILTELAKVNSSAEEALAAITTIRAHAAEASTEAFYVQGLARVFKLQVTQTLVYCGYICFCALAPNATLIGVLFLGGHLVLEGVLSAGELVSFILYMQTFADGFQSLGYGAASISNARGSVAKVAELIHRKPQIEEAGHYKADHFDGHVELRSVSHSYPTRPDSNVLEDLSVEMRPGEVVALVGPSGGGKSTIMKLLQRFYIPQSGRVLFDGRDISDFEQHWLKRNVGVVGQEPSLFDRTIRRNVIFGMEPEDGMEPPTQEQIEEACRMANAHDFISGLPDGYDTVCGENGVQLSGGQKQRIAIARALVRNPKVLMLDEATSALDAESEALVQEALERCQKNRTVLVVAHRLSTIKGADRIVVVKGGRLVETGTHTELLAKSGIYASLVRRQMQGMGSSLSLASEG</sequence>
<dbReference type="Gene3D" id="3.40.50.300">
    <property type="entry name" value="P-loop containing nucleotide triphosphate hydrolases"/>
    <property type="match status" value="1"/>
</dbReference>
<evidence type="ECO:0008006" key="14">
    <source>
        <dbReference type="Google" id="ProtNLM"/>
    </source>
</evidence>
<dbReference type="EMBL" id="CAJHUC010000505">
    <property type="protein sequence ID" value="CAD7696565.1"/>
    <property type="molecule type" value="Genomic_DNA"/>
</dbReference>
<evidence type="ECO:0000256" key="6">
    <source>
        <dbReference type="ARBA" id="ARBA00022989"/>
    </source>
</evidence>
<evidence type="ECO:0000256" key="9">
    <source>
        <dbReference type="SAM" id="SignalP"/>
    </source>
</evidence>
<dbReference type="InterPro" id="IPR003593">
    <property type="entry name" value="AAA+_ATPase"/>
</dbReference>
<name>A0A8S1IRP0_9CHLO</name>
<evidence type="ECO:0000259" key="10">
    <source>
        <dbReference type="PROSITE" id="PS50893"/>
    </source>
</evidence>
<keyword evidence="9" id="KW-0732">Signal</keyword>
<dbReference type="GO" id="GO:0015421">
    <property type="term" value="F:ABC-type oligopeptide transporter activity"/>
    <property type="evidence" value="ECO:0007669"/>
    <property type="project" value="TreeGrafter"/>
</dbReference>
<evidence type="ECO:0000256" key="3">
    <source>
        <dbReference type="ARBA" id="ARBA00022692"/>
    </source>
</evidence>
<dbReference type="FunFam" id="3.40.50.300:FF:000251">
    <property type="entry name" value="ABC transporter B family member 19"/>
    <property type="match status" value="1"/>
</dbReference>
<dbReference type="InterPro" id="IPR036640">
    <property type="entry name" value="ABC1_TM_sf"/>
</dbReference>
<dbReference type="PROSITE" id="PS50893">
    <property type="entry name" value="ABC_TRANSPORTER_2"/>
    <property type="match status" value="1"/>
</dbReference>
<dbReference type="Gene3D" id="1.20.1560.10">
    <property type="entry name" value="ABC transporter type 1, transmembrane domain"/>
    <property type="match status" value="1"/>
</dbReference>
<comment type="subcellular location">
    <subcellularLocation>
        <location evidence="1">Membrane</location>
        <topology evidence="1">Multi-pass membrane protein</topology>
    </subcellularLocation>
</comment>
<dbReference type="PANTHER" id="PTHR43394">
    <property type="entry name" value="ATP-DEPENDENT PERMEASE MDL1, MITOCHONDRIAL"/>
    <property type="match status" value="1"/>
</dbReference>
<evidence type="ECO:0000256" key="7">
    <source>
        <dbReference type="ARBA" id="ARBA00023136"/>
    </source>
</evidence>
<evidence type="ECO:0000259" key="11">
    <source>
        <dbReference type="PROSITE" id="PS50929"/>
    </source>
</evidence>
<feature type="transmembrane region" description="Helical" evidence="8">
    <location>
        <begin position="419"/>
        <end position="440"/>
    </location>
</feature>
<dbReference type="PROSITE" id="PS50929">
    <property type="entry name" value="ABC_TM1F"/>
    <property type="match status" value="1"/>
</dbReference>
<reference evidence="12" key="1">
    <citation type="submission" date="2020-12" db="EMBL/GenBank/DDBJ databases">
        <authorList>
            <person name="Iha C."/>
        </authorList>
    </citation>
    <scope>NUCLEOTIDE SEQUENCE</scope>
</reference>
<keyword evidence="6 8" id="KW-1133">Transmembrane helix</keyword>
<organism evidence="12 13">
    <name type="scientific">Ostreobium quekettii</name>
    <dbReference type="NCBI Taxonomy" id="121088"/>
    <lineage>
        <taxon>Eukaryota</taxon>
        <taxon>Viridiplantae</taxon>
        <taxon>Chlorophyta</taxon>
        <taxon>core chlorophytes</taxon>
        <taxon>Ulvophyceae</taxon>
        <taxon>TCBD clade</taxon>
        <taxon>Bryopsidales</taxon>
        <taxon>Ostreobineae</taxon>
        <taxon>Ostreobiaceae</taxon>
        <taxon>Ostreobium</taxon>
    </lineage>
</organism>
<keyword evidence="13" id="KW-1185">Reference proteome</keyword>
<feature type="transmembrane region" description="Helical" evidence="8">
    <location>
        <begin position="241"/>
        <end position="267"/>
    </location>
</feature>
<proteinExistence type="inferred from homology"/>
<evidence type="ECO:0000313" key="13">
    <source>
        <dbReference type="Proteomes" id="UP000708148"/>
    </source>
</evidence>
<feature type="domain" description="ABC transporter" evidence="10">
    <location>
        <begin position="516"/>
        <end position="758"/>
    </location>
</feature>
<keyword evidence="3 8" id="KW-0812">Transmembrane</keyword>
<keyword evidence="5" id="KW-0067">ATP-binding</keyword>
<evidence type="ECO:0000256" key="1">
    <source>
        <dbReference type="ARBA" id="ARBA00004141"/>
    </source>
</evidence>
<dbReference type="InterPro" id="IPR039421">
    <property type="entry name" value="Type_1_exporter"/>
</dbReference>
<dbReference type="GO" id="GO:0016887">
    <property type="term" value="F:ATP hydrolysis activity"/>
    <property type="evidence" value="ECO:0007669"/>
    <property type="project" value="InterPro"/>
</dbReference>
<feature type="transmembrane region" description="Helical" evidence="8">
    <location>
        <begin position="318"/>
        <end position="334"/>
    </location>
</feature>
<comment type="caution">
    <text evidence="12">The sequence shown here is derived from an EMBL/GenBank/DDBJ whole genome shotgun (WGS) entry which is preliminary data.</text>
</comment>
<feature type="domain" description="ABC transmembrane type-1" evidence="11">
    <location>
        <begin position="201"/>
        <end position="483"/>
    </location>
</feature>
<dbReference type="SMART" id="SM00382">
    <property type="entry name" value="AAA"/>
    <property type="match status" value="1"/>
</dbReference>